<dbReference type="Proteomes" id="UP000281406">
    <property type="component" value="Unassembled WGS sequence"/>
</dbReference>
<dbReference type="AlphaFoldDB" id="A0A3N0YTU9"/>
<reference evidence="1 2" key="1">
    <citation type="submission" date="2018-10" db="EMBL/GenBank/DDBJ databases">
        <title>Genome assembly for a Yunnan-Guizhou Plateau 3E fish, Anabarilius grahami (Regan), and its evolutionary and genetic applications.</title>
        <authorList>
            <person name="Jiang W."/>
        </authorList>
    </citation>
    <scope>NUCLEOTIDE SEQUENCE [LARGE SCALE GENOMIC DNA]</scope>
    <source>
        <strain evidence="1">AG-KIZ</strain>
        <tissue evidence="1">Muscle</tissue>
    </source>
</reference>
<organism evidence="1 2">
    <name type="scientific">Anabarilius grahami</name>
    <name type="common">Kanglang fish</name>
    <name type="synonym">Barilius grahami</name>
    <dbReference type="NCBI Taxonomy" id="495550"/>
    <lineage>
        <taxon>Eukaryota</taxon>
        <taxon>Metazoa</taxon>
        <taxon>Chordata</taxon>
        <taxon>Craniata</taxon>
        <taxon>Vertebrata</taxon>
        <taxon>Euteleostomi</taxon>
        <taxon>Actinopterygii</taxon>
        <taxon>Neopterygii</taxon>
        <taxon>Teleostei</taxon>
        <taxon>Ostariophysi</taxon>
        <taxon>Cypriniformes</taxon>
        <taxon>Xenocyprididae</taxon>
        <taxon>Xenocypridinae</taxon>
        <taxon>Xenocypridinae incertae sedis</taxon>
        <taxon>Anabarilius</taxon>
    </lineage>
</organism>
<accession>A0A3N0YTU9</accession>
<comment type="caution">
    <text evidence="1">The sequence shown here is derived from an EMBL/GenBank/DDBJ whole genome shotgun (WGS) entry which is preliminary data.</text>
</comment>
<keyword evidence="2" id="KW-1185">Reference proteome</keyword>
<evidence type="ECO:0000313" key="1">
    <source>
        <dbReference type="EMBL" id="ROL49624.1"/>
    </source>
</evidence>
<name>A0A3N0YTU9_ANAGA</name>
<proteinExistence type="predicted"/>
<sequence length="123" mass="14263">MPRAHVILQPLGHSLLSKQELSVALVTVFYQQMTEFIKVSRLRSLKGCHYFSYGSAPSVDWPNWWSKQEKVCDTTEEVKEQAQRHSRLVPCHIRPTMNKQKCPPLGLIPQWLPHPRMSRACEP</sequence>
<dbReference type="EMBL" id="RJVU01026577">
    <property type="protein sequence ID" value="ROL49624.1"/>
    <property type="molecule type" value="Genomic_DNA"/>
</dbReference>
<evidence type="ECO:0000313" key="2">
    <source>
        <dbReference type="Proteomes" id="UP000281406"/>
    </source>
</evidence>
<protein>
    <submittedName>
        <fullName evidence="1">Uncharacterized protein</fullName>
    </submittedName>
</protein>
<gene>
    <name evidence="1" type="ORF">DPX16_15950</name>
</gene>